<sequence>MARRSFTTEFKHEAASLVVDQKYTVRQASEAVGVAESEIRRWVKQLRLERSGGTPAGSKALTPEQQEIQKLKKQVAQLERDKAILKKATALLMSDSHDQFR</sequence>
<proteinExistence type="inferred from homology"/>
<comment type="caution">
    <text evidence="3">The sequence shown here is derived from an EMBL/GenBank/DDBJ whole genome shotgun (WGS) entry which is preliminary data.</text>
</comment>
<dbReference type="InterPro" id="IPR009057">
    <property type="entry name" value="Homeodomain-like_sf"/>
</dbReference>
<comment type="similarity">
    <text evidence="1">Belongs to the transposase 8 family.</text>
</comment>
<gene>
    <name evidence="3" type="ORF">GCM10022278_01130</name>
</gene>
<protein>
    <submittedName>
        <fullName evidence="3">IS3 family transposase</fullName>
    </submittedName>
</protein>
<evidence type="ECO:0000256" key="2">
    <source>
        <dbReference type="SAM" id="Coils"/>
    </source>
</evidence>
<feature type="coiled-coil region" evidence="2">
    <location>
        <begin position="61"/>
        <end position="88"/>
    </location>
</feature>
<organism evidence="3 4">
    <name type="scientific">Allohahella marinimesophila</name>
    <dbReference type="NCBI Taxonomy" id="1054972"/>
    <lineage>
        <taxon>Bacteria</taxon>
        <taxon>Pseudomonadati</taxon>
        <taxon>Pseudomonadota</taxon>
        <taxon>Gammaproteobacteria</taxon>
        <taxon>Oceanospirillales</taxon>
        <taxon>Hahellaceae</taxon>
        <taxon>Allohahella</taxon>
    </lineage>
</organism>
<keyword evidence="2" id="KW-0175">Coiled coil</keyword>
<dbReference type="EMBL" id="BAABBO010000001">
    <property type="protein sequence ID" value="GAA3945737.1"/>
    <property type="molecule type" value="Genomic_DNA"/>
</dbReference>
<evidence type="ECO:0000313" key="3">
    <source>
        <dbReference type="EMBL" id="GAA3945737.1"/>
    </source>
</evidence>
<dbReference type="Proteomes" id="UP001501337">
    <property type="component" value="Unassembled WGS sequence"/>
</dbReference>
<name>A0ABP7NIV1_9GAMM</name>
<reference evidence="4" key="1">
    <citation type="journal article" date="2019" name="Int. J. Syst. Evol. Microbiol.">
        <title>The Global Catalogue of Microorganisms (GCM) 10K type strain sequencing project: providing services to taxonomists for standard genome sequencing and annotation.</title>
        <authorList>
            <consortium name="The Broad Institute Genomics Platform"/>
            <consortium name="The Broad Institute Genome Sequencing Center for Infectious Disease"/>
            <person name="Wu L."/>
            <person name="Ma J."/>
        </authorList>
    </citation>
    <scope>NUCLEOTIDE SEQUENCE [LARGE SCALE GENOMIC DNA]</scope>
    <source>
        <strain evidence="4">JCM 17555</strain>
    </source>
</reference>
<dbReference type="InterPro" id="IPR002514">
    <property type="entry name" value="Transposase_8"/>
</dbReference>
<dbReference type="InterPro" id="IPR051839">
    <property type="entry name" value="RD_transcriptional_regulator"/>
</dbReference>
<dbReference type="Pfam" id="PF01527">
    <property type="entry name" value="HTH_Tnp_1"/>
    <property type="match status" value="1"/>
</dbReference>
<dbReference type="Gene3D" id="1.10.10.60">
    <property type="entry name" value="Homeodomain-like"/>
    <property type="match status" value="1"/>
</dbReference>
<dbReference type="PANTHER" id="PTHR33215:SF12">
    <property type="entry name" value="TRANSPOSASE INSN FOR INSERTION SEQUENCE ELEMENT IS911A-RELATED"/>
    <property type="match status" value="1"/>
</dbReference>
<evidence type="ECO:0000313" key="4">
    <source>
        <dbReference type="Proteomes" id="UP001501337"/>
    </source>
</evidence>
<keyword evidence="4" id="KW-1185">Reference proteome</keyword>
<evidence type="ECO:0000256" key="1">
    <source>
        <dbReference type="ARBA" id="ARBA00009964"/>
    </source>
</evidence>
<dbReference type="PANTHER" id="PTHR33215">
    <property type="entry name" value="PROTEIN DISTAL ANTENNA"/>
    <property type="match status" value="1"/>
</dbReference>
<accession>A0ABP7NIV1</accession>
<dbReference type="SUPFAM" id="SSF46689">
    <property type="entry name" value="Homeodomain-like"/>
    <property type="match status" value="1"/>
</dbReference>